<dbReference type="AlphaFoldDB" id="A0AAE6CAU7"/>
<organism evidence="2 4">
    <name type="scientific">Bradyrhizobium guangzhouense</name>
    <dbReference type="NCBI Taxonomy" id="1325095"/>
    <lineage>
        <taxon>Bacteria</taxon>
        <taxon>Pseudomonadati</taxon>
        <taxon>Pseudomonadota</taxon>
        <taxon>Alphaproteobacteria</taxon>
        <taxon>Hyphomicrobiales</taxon>
        <taxon>Nitrobacteraceae</taxon>
        <taxon>Bradyrhizobium</taxon>
    </lineage>
</organism>
<evidence type="ECO:0000313" key="4">
    <source>
        <dbReference type="Proteomes" id="UP000288972"/>
    </source>
</evidence>
<keyword evidence="5" id="KW-1185">Reference proteome</keyword>
<evidence type="ECO:0000313" key="5">
    <source>
        <dbReference type="Proteomes" id="UP000290401"/>
    </source>
</evidence>
<evidence type="ECO:0000313" key="2">
    <source>
        <dbReference type="EMBL" id="QAU49091.1"/>
    </source>
</evidence>
<dbReference type="KEGG" id="bgz:XH91_29520"/>
<protein>
    <submittedName>
        <fullName evidence="2">Uncharacterized protein</fullName>
    </submittedName>
</protein>
<proteinExistence type="predicted"/>
<keyword evidence="1" id="KW-1133">Transmembrane helix</keyword>
<name>A0AAE6CAU7_9BRAD</name>
<keyword evidence="1" id="KW-0812">Transmembrane</keyword>
<evidence type="ECO:0000313" key="3">
    <source>
        <dbReference type="EMBL" id="RXH10276.1"/>
    </source>
</evidence>
<sequence length="79" mass="8703">MSQTNQIIAMLFPLLALVVAGFTALVVRKPWRQKALRDVQSTGTTTVVAVAGTDFLVAAKDLERRAHDLAQDLQRTLVR</sequence>
<keyword evidence="1" id="KW-0472">Membrane</keyword>
<dbReference type="EMBL" id="RDQZ01000021">
    <property type="protein sequence ID" value="RXH10276.1"/>
    <property type="molecule type" value="Genomic_DNA"/>
</dbReference>
<reference evidence="2 4" key="1">
    <citation type="submission" date="2018-06" db="EMBL/GenBank/DDBJ databases">
        <title>Comparative genomics of rhizobia nodulating Arachis hypogaea in China.</title>
        <authorList>
            <person name="Li Y."/>
        </authorList>
    </citation>
    <scope>NUCLEOTIDE SEQUENCE [LARGE SCALE GENOMIC DNA]</scope>
    <source>
        <strain evidence="2 4">CCBAU 51670</strain>
    </source>
</reference>
<evidence type="ECO:0000256" key="1">
    <source>
        <dbReference type="SAM" id="Phobius"/>
    </source>
</evidence>
<reference evidence="3 5" key="2">
    <citation type="submission" date="2018-10" db="EMBL/GenBank/DDBJ databases">
        <title>Bradyrhizobium sp. nov., effective nodules isolated from peanut in China.</title>
        <authorList>
            <person name="Li Y."/>
        </authorList>
    </citation>
    <scope>NUCLEOTIDE SEQUENCE [LARGE SCALE GENOMIC DNA]</scope>
    <source>
        <strain evidence="3 5">CCBAU 53426</strain>
    </source>
</reference>
<dbReference type="Proteomes" id="UP000290401">
    <property type="component" value="Unassembled WGS sequence"/>
</dbReference>
<feature type="transmembrane region" description="Helical" evidence="1">
    <location>
        <begin position="6"/>
        <end position="27"/>
    </location>
</feature>
<gene>
    <name evidence="3" type="ORF">EAS56_23745</name>
    <name evidence="2" type="ORF">XH91_29520</name>
</gene>
<dbReference type="Proteomes" id="UP000288972">
    <property type="component" value="Chromosome"/>
</dbReference>
<accession>A0AAE6CAU7</accession>
<dbReference type="EMBL" id="CP030053">
    <property type="protein sequence ID" value="QAU49091.1"/>
    <property type="molecule type" value="Genomic_DNA"/>
</dbReference>
<dbReference type="RefSeq" id="WP_128953842.1">
    <property type="nucleotide sequence ID" value="NZ_CP030053.1"/>
</dbReference>